<feature type="transmembrane region" description="Helical" evidence="1">
    <location>
        <begin position="236"/>
        <end position="252"/>
    </location>
</feature>
<protein>
    <submittedName>
        <fullName evidence="2">EpsG family protein</fullName>
    </submittedName>
</protein>
<comment type="caution">
    <text evidence="2">The sequence shown here is derived from an EMBL/GenBank/DDBJ whole genome shotgun (WGS) entry which is preliminary data.</text>
</comment>
<name>A0A4Q1K8B1_9FLAO</name>
<feature type="transmembrane region" description="Helical" evidence="1">
    <location>
        <begin position="144"/>
        <end position="170"/>
    </location>
</feature>
<evidence type="ECO:0000256" key="1">
    <source>
        <dbReference type="SAM" id="Phobius"/>
    </source>
</evidence>
<gene>
    <name evidence="2" type="ORF">EQG61_10360</name>
</gene>
<feature type="transmembrane region" description="Helical" evidence="1">
    <location>
        <begin position="12"/>
        <end position="30"/>
    </location>
</feature>
<dbReference type="OrthoDB" id="1112074at2"/>
<feature type="transmembrane region" description="Helical" evidence="1">
    <location>
        <begin position="287"/>
        <end position="304"/>
    </location>
</feature>
<dbReference type="InterPro" id="IPR049458">
    <property type="entry name" value="EpsG-like"/>
</dbReference>
<organism evidence="2 3">
    <name type="scientific">Flavobacterium stagni</name>
    <dbReference type="NCBI Taxonomy" id="2506421"/>
    <lineage>
        <taxon>Bacteria</taxon>
        <taxon>Pseudomonadati</taxon>
        <taxon>Bacteroidota</taxon>
        <taxon>Flavobacteriia</taxon>
        <taxon>Flavobacteriales</taxon>
        <taxon>Flavobacteriaceae</taxon>
        <taxon>Flavobacterium</taxon>
    </lineage>
</organism>
<reference evidence="3" key="1">
    <citation type="submission" date="2019-01" db="EMBL/GenBank/DDBJ databases">
        <title>Cytophagaceae bacterium strain CAR-16.</title>
        <authorList>
            <person name="Chen W.-M."/>
        </authorList>
    </citation>
    <scope>NUCLEOTIDE SEQUENCE [LARGE SCALE GENOMIC DNA]</scope>
    <source>
        <strain evidence="3">WWJ-16</strain>
    </source>
</reference>
<dbReference type="Proteomes" id="UP000289857">
    <property type="component" value="Unassembled WGS sequence"/>
</dbReference>
<proteinExistence type="predicted"/>
<feature type="transmembrane region" description="Helical" evidence="1">
    <location>
        <begin position="182"/>
        <end position="207"/>
    </location>
</feature>
<feature type="transmembrane region" description="Helical" evidence="1">
    <location>
        <begin position="316"/>
        <end position="335"/>
    </location>
</feature>
<feature type="transmembrane region" description="Helical" evidence="1">
    <location>
        <begin position="103"/>
        <end position="121"/>
    </location>
</feature>
<dbReference type="RefSeq" id="WP_129461850.1">
    <property type="nucleotide sequence ID" value="NZ_SBKN01000006.1"/>
</dbReference>
<evidence type="ECO:0000313" key="3">
    <source>
        <dbReference type="Proteomes" id="UP000289857"/>
    </source>
</evidence>
<feature type="transmembrane region" description="Helical" evidence="1">
    <location>
        <begin position="77"/>
        <end position="96"/>
    </location>
</feature>
<accession>A0A4Q1K8B1</accession>
<keyword evidence="1" id="KW-1133">Transmembrane helix</keyword>
<keyword evidence="1" id="KW-0472">Membrane</keyword>
<dbReference type="AlphaFoldDB" id="A0A4Q1K8B1"/>
<sequence>MSTLETKSSLRPGSAFGFVFLVYVLLFMGLRPISYRFGDMLIYNIQFQNLKNGFGMTFKKDVVFEYFMYFMSRIGDVYLFFFTCCVLYVLPLYAFSKKIFQEYWAFAFVMLMISFSFWSYGTNGIRNGIATSIFLYGCSRSNRFLAIFIVILSMYIHKSLIIPVAAYFIVMMYNNPKAYFYFWLACIPLSLLLGGFFTNLFLSLGIVEQDRVTVYLDDFNQASEGVKLKVGFRWDFLLYSAVGVFVGWYFVFKKKFEDKFYHRILSMYLIANAFWVIVIKANYSNRFAYLSWFMLGIVIIYPFLKVKYFTNQNRIIAAVCIAYFTFTYLLEIVLIS</sequence>
<keyword evidence="1" id="KW-0812">Transmembrane</keyword>
<feature type="transmembrane region" description="Helical" evidence="1">
    <location>
        <begin position="264"/>
        <end position="281"/>
    </location>
</feature>
<keyword evidence="3" id="KW-1185">Reference proteome</keyword>
<dbReference type="Pfam" id="PF14897">
    <property type="entry name" value="EpsG"/>
    <property type="match status" value="1"/>
</dbReference>
<dbReference type="EMBL" id="SBKN01000006">
    <property type="protein sequence ID" value="RXR21876.1"/>
    <property type="molecule type" value="Genomic_DNA"/>
</dbReference>
<evidence type="ECO:0000313" key="2">
    <source>
        <dbReference type="EMBL" id="RXR21876.1"/>
    </source>
</evidence>